<dbReference type="PANTHER" id="PTHR40202:SF1">
    <property type="entry name" value="HD DOMAIN-CONTAINING PROTEIN"/>
    <property type="match status" value="1"/>
</dbReference>
<feature type="domain" description="HD" evidence="1">
    <location>
        <begin position="31"/>
        <end position="103"/>
    </location>
</feature>
<dbReference type="CDD" id="cd00077">
    <property type="entry name" value="HDc"/>
    <property type="match status" value="1"/>
</dbReference>
<dbReference type="InterPro" id="IPR003607">
    <property type="entry name" value="HD/PDEase_dom"/>
</dbReference>
<evidence type="ECO:0000259" key="1">
    <source>
        <dbReference type="Pfam" id="PF01966"/>
    </source>
</evidence>
<dbReference type="EMBL" id="JACIDJ010000001">
    <property type="protein sequence ID" value="MBB3897024.1"/>
    <property type="molecule type" value="Genomic_DNA"/>
</dbReference>
<name>A0A840A9N8_9PROT</name>
<dbReference type="AlphaFoldDB" id="A0A840A9N8"/>
<dbReference type="InterPro" id="IPR052567">
    <property type="entry name" value="OP_Dioxygenase"/>
</dbReference>
<reference evidence="2 3" key="1">
    <citation type="submission" date="2020-08" db="EMBL/GenBank/DDBJ databases">
        <title>Genomic Encyclopedia of Type Strains, Phase IV (KMG-IV): sequencing the most valuable type-strain genomes for metagenomic binning, comparative biology and taxonomic classification.</title>
        <authorList>
            <person name="Goeker M."/>
        </authorList>
    </citation>
    <scope>NUCLEOTIDE SEQUENCE [LARGE SCALE GENOMIC DNA]</scope>
    <source>
        <strain evidence="2 3">DSM 19979</strain>
    </source>
</reference>
<dbReference type="SUPFAM" id="SSF109604">
    <property type="entry name" value="HD-domain/PDEase-like"/>
    <property type="match status" value="1"/>
</dbReference>
<sequence length="182" mass="19951">MTDIASDIQRLLEHKANGAYGLSGVNQQQHALQAAWLAEREGHPEALVVAALLHDIGHMVHHLGENPAERGIDDRHEEVGQAFLAAHFGPEVTEPVRLHVAAKRYLCAKEADYFAKLAPDSVRSLELQGGPMSAEEVAAFEALPQCAEAVQLRRYDEQAKVKGLETPPVAHFMPAVRRCLRG</sequence>
<comment type="caution">
    <text evidence="2">The sequence shown here is derived from an EMBL/GenBank/DDBJ whole genome shotgun (WGS) entry which is preliminary data.</text>
</comment>
<protein>
    <submittedName>
        <fullName evidence="2">Phosphonate degradation associated HDIG domain protein</fullName>
    </submittedName>
</protein>
<dbReference type="Pfam" id="PF01966">
    <property type="entry name" value="HD"/>
    <property type="match status" value="1"/>
</dbReference>
<dbReference type="PANTHER" id="PTHR40202">
    <property type="match status" value="1"/>
</dbReference>
<proteinExistence type="predicted"/>
<evidence type="ECO:0000313" key="2">
    <source>
        <dbReference type="EMBL" id="MBB3897024.1"/>
    </source>
</evidence>
<keyword evidence="3" id="KW-1185">Reference proteome</keyword>
<dbReference type="Gene3D" id="1.10.3210.10">
    <property type="entry name" value="Hypothetical protein af1432"/>
    <property type="match status" value="1"/>
</dbReference>
<organism evidence="2 3">
    <name type="scientific">Roseococcus suduntuyensis</name>
    <dbReference type="NCBI Taxonomy" id="455361"/>
    <lineage>
        <taxon>Bacteria</taxon>
        <taxon>Pseudomonadati</taxon>
        <taxon>Pseudomonadota</taxon>
        <taxon>Alphaproteobacteria</taxon>
        <taxon>Acetobacterales</taxon>
        <taxon>Roseomonadaceae</taxon>
        <taxon>Roseococcus</taxon>
    </lineage>
</organism>
<dbReference type="Proteomes" id="UP000553193">
    <property type="component" value="Unassembled WGS sequence"/>
</dbReference>
<dbReference type="RefSeq" id="WP_184381972.1">
    <property type="nucleotide sequence ID" value="NZ_JACIDJ010000001.1"/>
</dbReference>
<dbReference type="InterPro" id="IPR017670">
    <property type="entry name" value="Phosphonate_degrad-assoc"/>
</dbReference>
<dbReference type="InterPro" id="IPR006674">
    <property type="entry name" value="HD_domain"/>
</dbReference>
<dbReference type="NCBIfam" id="TIGR03276">
    <property type="entry name" value="Phn-HD"/>
    <property type="match status" value="1"/>
</dbReference>
<evidence type="ECO:0000313" key="3">
    <source>
        <dbReference type="Proteomes" id="UP000553193"/>
    </source>
</evidence>
<accession>A0A840A9N8</accession>
<gene>
    <name evidence="2" type="ORF">GGQ83_000450</name>
</gene>